<evidence type="ECO:0000313" key="3">
    <source>
        <dbReference type="Proteomes" id="UP000757232"/>
    </source>
</evidence>
<gene>
    <name evidence="2" type="ORF">A7U60_g3149</name>
</gene>
<sequence>MPHLFSLFKKHETPGSSASNRHDGKKLYKVTPPPVPDKDELVGKLQGLSLDGQKGKDPRAEFVGGFKHGPANPDAGRTATGPSTPAFPNPEVRTSATSSSFAPGPLPSPPLKMPFPVPFHYEPSRTMQFALSADSTSPTYLELEPNPSGPKKPPKPPKILARPHSDEPKTTGHLAASPAYLDIPRPVSSPSMTLTASKTSSSGRSTPGKGGDERTQCSGTTKKGERCTRQVKADPPLSVVNPDLAVERYCYQHRKEVNSQTGFYSRRTKDWIDFSKYIPEYLHPDTQAALRIEMEKPPSQSDEPGFIYCFEIRDPDTPFMIRLKVGRSVDLIKRLNEWQRECESKEQIVRGWWPGSIMDKTFETSLLKGRVQSGPKGANCHKLERLVHLELADLVVHAPYLNRNFPNVSSEMAGEEGTSDTARSKPGTPSKKRVGGGASSTALNSLQQGNDPCPDCGKFHKEIFPFTRPEDGPYREEEWEKLVKPVIEKWGWFVETLA</sequence>
<keyword evidence="3" id="KW-1185">Reference proteome</keyword>
<feature type="region of interest" description="Disordered" evidence="1">
    <location>
        <begin position="1"/>
        <end position="111"/>
    </location>
</feature>
<feature type="compositionally biased region" description="Polar residues" evidence="1">
    <location>
        <begin position="128"/>
        <end position="139"/>
    </location>
</feature>
<name>A0A9Q5N7A1_SANBA</name>
<dbReference type="PANTHER" id="PTHR28094">
    <property type="entry name" value="MEIOTICALLY UP-REGULATED GENE 113 PROTEIN"/>
    <property type="match status" value="1"/>
</dbReference>
<organism evidence="2 3">
    <name type="scientific">Sanghuangporus baumii</name>
    <name type="common">Phellinus baumii</name>
    <dbReference type="NCBI Taxonomy" id="108892"/>
    <lineage>
        <taxon>Eukaryota</taxon>
        <taxon>Fungi</taxon>
        <taxon>Dikarya</taxon>
        <taxon>Basidiomycota</taxon>
        <taxon>Agaricomycotina</taxon>
        <taxon>Agaricomycetes</taxon>
        <taxon>Hymenochaetales</taxon>
        <taxon>Hymenochaetaceae</taxon>
        <taxon>Sanghuangporus</taxon>
    </lineage>
</organism>
<dbReference type="EMBL" id="LNZH02000151">
    <property type="protein sequence ID" value="OCB89672.1"/>
    <property type="molecule type" value="Genomic_DNA"/>
</dbReference>
<protein>
    <recommendedName>
        <fullName evidence="4">DUF1766-domain-containing protein</fullName>
    </recommendedName>
</protein>
<comment type="caution">
    <text evidence="2">The sequence shown here is derived from an EMBL/GenBank/DDBJ whole genome shotgun (WGS) entry which is preliminary data.</text>
</comment>
<proteinExistence type="predicted"/>
<dbReference type="AlphaFoldDB" id="A0A9Q5N7A1"/>
<evidence type="ECO:0000313" key="2">
    <source>
        <dbReference type="EMBL" id="OCB89672.1"/>
    </source>
</evidence>
<feature type="region of interest" description="Disordered" evidence="1">
    <location>
        <begin position="407"/>
        <end position="450"/>
    </location>
</feature>
<dbReference type="InterPro" id="IPR053006">
    <property type="entry name" value="Meiosis_regulatory"/>
</dbReference>
<feature type="compositionally biased region" description="Polar residues" evidence="1">
    <location>
        <begin position="439"/>
        <end position="450"/>
    </location>
</feature>
<evidence type="ECO:0000256" key="1">
    <source>
        <dbReference type="SAM" id="MobiDB-lite"/>
    </source>
</evidence>
<evidence type="ECO:0008006" key="4">
    <source>
        <dbReference type="Google" id="ProtNLM"/>
    </source>
</evidence>
<reference evidence="2" key="1">
    <citation type="submission" date="2016-06" db="EMBL/GenBank/DDBJ databases">
        <title>Draft Genome sequence of the fungus Inonotus baumii.</title>
        <authorList>
            <person name="Zhu H."/>
            <person name="Lin W."/>
        </authorList>
    </citation>
    <scope>NUCLEOTIDE SEQUENCE</scope>
    <source>
        <strain evidence="2">821</strain>
    </source>
</reference>
<feature type="region of interest" description="Disordered" evidence="1">
    <location>
        <begin position="128"/>
        <end position="229"/>
    </location>
</feature>
<dbReference type="OrthoDB" id="2417614at2759"/>
<dbReference type="PANTHER" id="PTHR28094:SF1">
    <property type="entry name" value="MEIOTICALLY UP-REGULATED GENE 113 PROTEIN"/>
    <property type="match status" value="1"/>
</dbReference>
<dbReference type="Proteomes" id="UP000757232">
    <property type="component" value="Unassembled WGS sequence"/>
</dbReference>
<dbReference type="Pfam" id="PF13455">
    <property type="entry name" value="MUG113"/>
    <property type="match status" value="1"/>
</dbReference>
<accession>A0A9Q5N7A1</accession>
<feature type="compositionally biased region" description="Polar residues" evidence="1">
    <location>
        <begin position="188"/>
        <end position="205"/>
    </location>
</feature>